<accession>A0A1I4JGQ3</accession>
<dbReference type="EMBL" id="FOTY01000003">
    <property type="protein sequence ID" value="SFL65363.1"/>
    <property type="molecule type" value="Genomic_DNA"/>
</dbReference>
<dbReference type="Proteomes" id="UP000199668">
    <property type="component" value="Unassembled WGS sequence"/>
</dbReference>
<keyword evidence="10" id="KW-1185">Reference proteome</keyword>
<dbReference type="STRING" id="266892.SAMN04488054_103137"/>
<evidence type="ECO:0000256" key="6">
    <source>
        <dbReference type="ARBA" id="ARBA00022989"/>
    </source>
</evidence>
<evidence type="ECO:0000256" key="5">
    <source>
        <dbReference type="ARBA" id="ARBA00022692"/>
    </source>
</evidence>
<evidence type="ECO:0000256" key="8">
    <source>
        <dbReference type="SAM" id="Phobius"/>
    </source>
</evidence>
<dbReference type="PIRSF" id="PIRSF019239">
    <property type="entry name" value="MrpE"/>
    <property type="match status" value="1"/>
</dbReference>
<reference evidence="9 10" key="1">
    <citation type="submission" date="2016-10" db="EMBL/GenBank/DDBJ databases">
        <authorList>
            <person name="de Groot N.N."/>
        </authorList>
    </citation>
    <scope>NUCLEOTIDE SEQUENCE [LARGE SCALE GENOMIC DNA]</scope>
    <source>
        <strain evidence="9 10">CGMCC 1.6134</strain>
    </source>
</reference>
<dbReference type="GO" id="GO:0005886">
    <property type="term" value="C:plasma membrane"/>
    <property type="evidence" value="ECO:0007669"/>
    <property type="project" value="UniProtKB-SubCell"/>
</dbReference>
<keyword evidence="7 8" id="KW-0472">Membrane</keyword>
<evidence type="ECO:0000313" key="9">
    <source>
        <dbReference type="EMBL" id="SFL65363.1"/>
    </source>
</evidence>
<keyword evidence="4" id="KW-1003">Cell membrane</keyword>
<keyword evidence="3" id="KW-0050">Antiport</keyword>
<dbReference type="PANTHER" id="PTHR34584">
    <property type="entry name" value="NA(+)/H(+) ANTIPORTER SUBUNIT E1"/>
    <property type="match status" value="1"/>
</dbReference>
<feature type="transmembrane region" description="Helical" evidence="8">
    <location>
        <begin position="21"/>
        <end position="41"/>
    </location>
</feature>
<keyword evidence="6 8" id="KW-1133">Transmembrane helix</keyword>
<dbReference type="AlphaFoldDB" id="A0A1I4JGQ3"/>
<evidence type="ECO:0000256" key="3">
    <source>
        <dbReference type="ARBA" id="ARBA00022449"/>
    </source>
</evidence>
<name>A0A1I4JGQ3_9BACI</name>
<keyword evidence="3" id="KW-0813">Transport</keyword>
<sequence>MTFQIMINLLMALIWMFMNDAWTFASFISGYAIGVAVLFFLRGFFPQRFYFGWIYSVVKLILIFLKELVLSAAEVVGQILQPKLKIKPGIFAMDIHLQRNWEVTVLSCLITLTPGTLVVDVSPDNKTLYIHAMHLPDTEAAKQDIRESFEKAIQEVSRT</sequence>
<evidence type="ECO:0000256" key="7">
    <source>
        <dbReference type="ARBA" id="ARBA00023136"/>
    </source>
</evidence>
<comment type="subcellular location">
    <subcellularLocation>
        <location evidence="1">Cell membrane</location>
        <topology evidence="1">Multi-pass membrane protein</topology>
    </subcellularLocation>
</comment>
<gene>
    <name evidence="9" type="ORF">SAMN04488054_103137</name>
</gene>
<dbReference type="OrthoDB" id="9800498at2"/>
<dbReference type="GO" id="GO:0015297">
    <property type="term" value="F:antiporter activity"/>
    <property type="evidence" value="ECO:0007669"/>
    <property type="project" value="UniProtKB-KW"/>
</dbReference>
<organism evidence="9 10">
    <name type="scientific">Salibacterium qingdaonense</name>
    <dbReference type="NCBI Taxonomy" id="266892"/>
    <lineage>
        <taxon>Bacteria</taxon>
        <taxon>Bacillati</taxon>
        <taxon>Bacillota</taxon>
        <taxon>Bacilli</taxon>
        <taxon>Bacillales</taxon>
        <taxon>Bacillaceae</taxon>
    </lineage>
</organism>
<dbReference type="NCBIfam" id="NF009292">
    <property type="entry name" value="PRK12651.1-3"/>
    <property type="match status" value="1"/>
</dbReference>
<evidence type="ECO:0000313" key="10">
    <source>
        <dbReference type="Proteomes" id="UP000199668"/>
    </source>
</evidence>
<dbReference type="Pfam" id="PF01899">
    <property type="entry name" value="MNHE"/>
    <property type="match status" value="1"/>
</dbReference>
<proteinExistence type="inferred from homology"/>
<dbReference type="InterPro" id="IPR002758">
    <property type="entry name" value="Cation_antiport_E"/>
</dbReference>
<dbReference type="RefSeq" id="WP_090925701.1">
    <property type="nucleotide sequence ID" value="NZ_FOTY01000003.1"/>
</dbReference>
<evidence type="ECO:0000256" key="4">
    <source>
        <dbReference type="ARBA" id="ARBA00022475"/>
    </source>
</evidence>
<keyword evidence="5 8" id="KW-0812">Transmembrane</keyword>
<evidence type="ECO:0000256" key="1">
    <source>
        <dbReference type="ARBA" id="ARBA00004651"/>
    </source>
</evidence>
<dbReference type="GO" id="GO:0008324">
    <property type="term" value="F:monoatomic cation transmembrane transporter activity"/>
    <property type="evidence" value="ECO:0007669"/>
    <property type="project" value="InterPro"/>
</dbReference>
<comment type="similarity">
    <text evidence="2">Belongs to the CPA3 antiporters (TC 2.A.63) subunit E family.</text>
</comment>
<evidence type="ECO:0000256" key="2">
    <source>
        <dbReference type="ARBA" id="ARBA00006228"/>
    </source>
</evidence>
<dbReference type="PANTHER" id="PTHR34584:SF1">
    <property type="entry name" value="NA(+)_H(+) ANTIPORTER SUBUNIT E1"/>
    <property type="match status" value="1"/>
</dbReference>
<protein>
    <submittedName>
        <fullName evidence="9">Multisubunit sodium/proton antiporter, MrpE subunit (TC 2.A.63.1)</fullName>
    </submittedName>
</protein>